<dbReference type="AlphaFoldDB" id="A0A3A2ZFJ4"/>
<feature type="binding site" evidence="1">
    <location>
        <position position="55"/>
    </location>
    <ligand>
        <name>ATP</name>
        <dbReference type="ChEBI" id="CHEBI:30616"/>
    </ligand>
</feature>
<keyword evidence="3" id="KW-1185">Reference proteome</keyword>
<dbReference type="SUPFAM" id="SSF56112">
    <property type="entry name" value="Protein kinase-like (PK-like)"/>
    <property type="match status" value="1"/>
</dbReference>
<organism evidence="2 3">
    <name type="scientific">Aspergillus sclerotialis</name>
    <dbReference type="NCBI Taxonomy" id="2070753"/>
    <lineage>
        <taxon>Eukaryota</taxon>
        <taxon>Fungi</taxon>
        <taxon>Dikarya</taxon>
        <taxon>Ascomycota</taxon>
        <taxon>Pezizomycotina</taxon>
        <taxon>Eurotiomycetes</taxon>
        <taxon>Eurotiomycetidae</taxon>
        <taxon>Eurotiales</taxon>
        <taxon>Aspergillaceae</taxon>
        <taxon>Aspergillus</taxon>
        <taxon>Aspergillus subgen. Polypaecilum</taxon>
    </lineage>
</organism>
<dbReference type="STRING" id="2070753.A0A3A2ZFJ4"/>
<gene>
    <name evidence="2" type="ORF">PHISCL_09575</name>
</gene>
<dbReference type="Gene3D" id="3.30.200.20">
    <property type="entry name" value="Phosphorylase Kinase, domain 1"/>
    <property type="match status" value="1"/>
</dbReference>
<evidence type="ECO:0000313" key="3">
    <source>
        <dbReference type="Proteomes" id="UP000266188"/>
    </source>
</evidence>
<dbReference type="InterPro" id="IPR025213">
    <property type="entry name" value="Sim4_Fta2"/>
</dbReference>
<dbReference type="InterPro" id="IPR017441">
    <property type="entry name" value="Protein_kinase_ATP_BS"/>
</dbReference>
<evidence type="ECO:0000256" key="1">
    <source>
        <dbReference type="PROSITE-ProRule" id="PRU10141"/>
    </source>
</evidence>
<dbReference type="OrthoDB" id="3432781at2759"/>
<evidence type="ECO:0008006" key="4">
    <source>
        <dbReference type="Google" id="ProtNLM"/>
    </source>
</evidence>
<evidence type="ECO:0000313" key="2">
    <source>
        <dbReference type="EMBL" id="RJE18084.1"/>
    </source>
</evidence>
<keyword evidence="1" id="KW-0547">Nucleotide-binding</keyword>
<sequence length="203" mass="23646">MDDTMIGKFITELPMDDPSEMRVSSKPIHYIKELGSGVHGAVYLAVIESKEYAIKVWKWQSDIDLAERLRIYTSPFSHECRAFARLQSRGENGTWAVKCHGWIKLSDEQYRSLPRRYGFPLIHWAIVKEYLPNPIQLSDIPEIVRKKEIARQALMYNPHNCDILPRNFRGSFIVDLGNTITYPYPLYWSNWGFENAYETLISG</sequence>
<reference evidence="3" key="1">
    <citation type="submission" date="2017-02" db="EMBL/GenBank/DDBJ databases">
        <authorList>
            <person name="Tafer H."/>
            <person name="Lopandic K."/>
        </authorList>
    </citation>
    <scope>NUCLEOTIDE SEQUENCE [LARGE SCALE GENOMIC DNA]</scope>
    <source>
        <strain evidence="3">CBS 366.77</strain>
    </source>
</reference>
<proteinExistence type="predicted"/>
<name>A0A3A2ZFJ4_9EURO</name>
<comment type="caution">
    <text evidence="2">The sequence shown here is derived from an EMBL/GenBank/DDBJ whole genome shotgun (WGS) entry which is preliminary data.</text>
</comment>
<protein>
    <recommendedName>
        <fullName evidence="4">Protein kinase domain-containing protein</fullName>
    </recommendedName>
</protein>
<keyword evidence="1" id="KW-0067">ATP-binding</keyword>
<dbReference type="Pfam" id="PF13095">
    <property type="entry name" value="FTA2"/>
    <property type="match status" value="1"/>
</dbReference>
<dbReference type="InterPro" id="IPR011009">
    <property type="entry name" value="Kinase-like_dom_sf"/>
</dbReference>
<accession>A0A3A2ZFJ4</accession>
<dbReference type="PROSITE" id="PS00107">
    <property type="entry name" value="PROTEIN_KINASE_ATP"/>
    <property type="match status" value="1"/>
</dbReference>
<dbReference type="Proteomes" id="UP000266188">
    <property type="component" value="Unassembled WGS sequence"/>
</dbReference>
<dbReference type="GO" id="GO:0005524">
    <property type="term" value="F:ATP binding"/>
    <property type="evidence" value="ECO:0007669"/>
    <property type="project" value="UniProtKB-UniRule"/>
</dbReference>
<dbReference type="EMBL" id="MVGC01000628">
    <property type="protein sequence ID" value="RJE18084.1"/>
    <property type="molecule type" value="Genomic_DNA"/>
</dbReference>